<evidence type="ECO:0000256" key="1">
    <source>
        <dbReference type="SAM" id="Phobius"/>
    </source>
</evidence>
<reference evidence="3" key="1">
    <citation type="submission" date="2019-10" db="EMBL/GenBank/DDBJ databases">
        <authorList>
            <person name="Nor Muhammad N."/>
        </authorList>
    </citation>
    <scope>NUCLEOTIDE SEQUENCE</scope>
</reference>
<protein>
    <submittedName>
        <fullName evidence="3">Beta-hexosaminidase (Beta-N-acetylhexosaminidase) (N-acetyl-beta-glucosaminidase))</fullName>
        <ecNumber evidence="3">3.2.1.52</ecNumber>
    </submittedName>
</protein>
<dbReference type="EC" id="3.2.1.52" evidence="3"/>
<keyword evidence="1" id="KW-0812">Transmembrane</keyword>
<keyword evidence="1" id="KW-0472">Membrane</keyword>
<feature type="chain" id="PRO_5023916250" evidence="2">
    <location>
        <begin position="18"/>
        <end position="315"/>
    </location>
</feature>
<evidence type="ECO:0000313" key="3">
    <source>
        <dbReference type="EMBL" id="VWO97527.1"/>
    </source>
</evidence>
<gene>
    <name evidence="3" type="primary">P43077</name>
</gene>
<name>A0A5K1K0D5_9APHY</name>
<feature type="transmembrane region" description="Helical" evidence="1">
    <location>
        <begin position="216"/>
        <end position="238"/>
    </location>
</feature>
<keyword evidence="3" id="KW-0326">Glycosidase</keyword>
<dbReference type="AlphaFoldDB" id="A0A5K1K0D5"/>
<dbReference type="GO" id="GO:0004563">
    <property type="term" value="F:beta-N-acetylhexosaminidase activity"/>
    <property type="evidence" value="ECO:0007669"/>
    <property type="project" value="UniProtKB-EC"/>
</dbReference>
<evidence type="ECO:0000256" key="2">
    <source>
        <dbReference type="SAM" id="SignalP"/>
    </source>
</evidence>
<organism evidence="3">
    <name type="scientific">Ganoderma boninense</name>
    <dbReference type="NCBI Taxonomy" id="34458"/>
    <lineage>
        <taxon>Eukaryota</taxon>
        <taxon>Fungi</taxon>
        <taxon>Dikarya</taxon>
        <taxon>Basidiomycota</taxon>
        <taxon>Agaricomycotina</taxon>
        <taxon>Agaricomycetes</taxon>
        <taxon>Polyporales</taxon>
        <taxon>Polyporaceae</taxon>
        <taxon>Ganoderma</taxon>
    </lineage>
</organism>
<keyword evidence="2" id="KW-0732">Signal</keyword>
<proteinExistence type="predicted"/>
<accession>A0A5K1K0D5</accession>
<dbReference type="EMBL" id="LR726369">
    <property type="protein sequence ID" value="VWO97527.1"/>
    <property type="molecule type" value="Genomic_DNA"/>
</dbReference>
<keyword evidence="3" id="KW-0378">Hydrolase</keyword>
<sequence length="315" mass="34226">MRFGALSAFAVLGASLSSPIRVVVTEVSSVRYGRAAADGSNQLAHIAHPPVDTLFAASAFAQPVHILPVQNNNDEEPHSAGRRLCKSMRAKALNASNALRQWLGLEPIRLELPTHRRPHSPFIGVVGPAKGVVPEPPMATPTDGRKNNHGMPMLPFVGTPVRPAAFAEGEGGWVDRQGRRPMWINRHGYGHHHLRGSFLRRVHHALITLGPWEGRAVAFVLGCGIGVLLRMVWVMVLVTARAFRGSRSEESEYAVVFDEAEAEMLVPPPQYTVIEGSEAVPVPAARRRTRTSTPSPRRTLAITNTATASGMEIEI</sequence>
<feature type="signal peptide" evidence="2">
    <location>
        <begin position="1"/>
        <end position="17"/>
    </location>
</feature>
<keyword evidence="1" id="KW-1133">Transmembrane helix</keyword>